<dbReference type="RefSeq" id="WP_307217025.1">
    <property type="nucleotide sequence ID" value="NZ_JAUSTI010000007.1"/>
</dbReference>
<evidence type="ECO:0000313" key="4">
    <source>
        <dbReference type="EMBL" id="MDQ0171580.1"/>
    </source>
</evidence>
<feature type="domain" description="HTH araC/xylS-type" evidence="3">
    <location>
        <begin position="197"/>
        <end position="295"/>
    </location>
</feature>
<dbReference type="Proteomes" id="UP001233836">
    <property type="component" value="Unassembled WGS sequence"/>
</dbReference>
<sequence length="307" mass="35799">MPERNLEQQHIELTEMIKRHTLLKGSIKTIIPSLFFFRYSKLTEPQYRIYNPSFCIIAQGKKEILLAQERFEYSPSNYLLASMNLPVVGQVIKASPEMPYLSLKLEFTPNQILEVLNECDLKVKATENARRALFVGQMESSIHDAVIRLVRLLDTPEEIPFLAPLYTKEILYRLLRGSYGNELAQIAVKDSSTYRIRESIEYMIRHWEQSFRIEDLAEKARMSVSSFHRHFKEITAMSPIQFQKQMRLQEARRILLAESADAADVAYRVGYESASQFSREYSRMFGSPPRTDIKKLREKYDLIGNNV</sequence>
<organism evidence="4 5">
    <name type="scientific">Paenibacillus tundrae</name>
    <dbReference type="NCBI Taxonomy" id="528187"/>
    <lineage>
        <taxon>Bacteria</taxon>
        <taxon>Bacillati</taxon>
        <taxon>Bacillota</taxon>
        <taxon>Bacilli</taxon>
        <taxon>Bacillales</taxon>
        <taxon>Paenibacillaceae</taxon>
        <taxon>Paenibacillus</taxon>
    </lineage>
</organism>
<protein>
    <submittedName>
        <fullName evidence="4">AraC-like DNA-binding protein</fullName>
    </submittedName>
</protein>
<dbReference type="Gene3D" id="1.10.10.60">
    <property type="entry name" value="Homeodomain-like"/>
    <property type="match status" value="2"/>
</dbReference>
<accession>A0ABT9WE84</accession>
<keyword evidence="1" id="KW-0805">Transcription regulation</keyword>
<dbReference type="PROSITE" id="PS01124">
    <property type="entry name" value="HTH_ARAC_FAMILY_2"/>
    <property type="match status" value="1"/>
</dbReference>
<dbReference type="EMBL" id="JAUSTI010000007">
    <property type="protein sequence ID" value="MDQ0171580.1"/>
    <property type="molecule type" value="Genomic_DNA"/>
</dbReference>
<gene>
    <name evidence="4" type="ORF">J2T19_003042</name>
</gene>
<dbReference type="PANTHER" id="PTHR43436:SF1">
    <property type="entry name" value="TRANSCRIPTIONAL REGULATORY PROTEIN"/>
    <property type="match status" value="1"/>
</dbReference>
<name>A0ABT9WE84_9BACL</name>
<evidence type="ECO:0000259" key="3">
    <source>
        <dbReference type="PROSITE" id="PS01124"/>
    </source>
</evidence>
<reference evidence="4 5" key="1">
    <citation type="submission" date="2023-07" db="EMBL/GenBank/DDBJ databases">
        <title>Sorghum-associated microbial communities from plants grown in Nebraska, USA.</title>
        <authorList>
            <person name="Schachtman D."/>
        </authorList>
    </citation>
    <scope>NUCLEOTIDE SEQUENCE [LARGE SCALE GENOMIC DNA]</scope>
    <source>
        <strain evidence="4 5">DS1314</strain>
    </source>
</reference>
<comment type="caution">
    <text evidence="4">The sequence shown here is derived from an EMBL/GenBank/DDBJ whole genome shotgun (WGS) entry which is preliminary data.</text>
</comment>
<dbReference type="PANTHER" id="PTHR43436">
    <property type="entry name" value="ARAC-FAMILY TRANSCRIPTIONAL REGULATOR"/>
    <property type="match status" value="1"/>
</dbReference>
<dbReference type="InterPro" id="IPR009057">
    <property type="entry name" value="Homeodomain-like_sf"/>
</dbReference>
<evidence type="ECO:0000313" key="5">
    <source>
        <dbReference type="Proteomes" id="UP001233836"/>
    </source>
</evidence>
<proteinExistence type="predicted"/>
<dbReference type="Pfam" id="PF06719">
    <property type="entry name" value="AraC_N"/>
    <property type="match status" value="1"/>
</dbReference>
<dbReference type="SUPFAM" id="SSF46689">
    <property type="entry name" value="Homeodomain-like"/>
    <property type="match status" value="2"/>
</dbReference>
<evidence type="ECO:0000256" key="1">
    <source>
        <dbReference type="ARBA" id="ARBA00023015"/>
    </source>
</evidence>
<dbReference type="SMART" id="SM00342">
    <property type="entry name" value="HTH_ARAC"/>
    <property type="match status" value="1"/>
</dbReference>
<evidence type="ECO:0000256" key="2">
    <source>
        <dbReference type="ARBA" id="ARBA00023163"/>
    </source>
</evidence>
<keyword evidence="2" id="KW-0804">Transcription</keyword>
<keyword evidence="5" id="KW-1185">Reference proteome</keyword>
<dbReference type="InterPro" id="IPR018060">
    <property type="entry name" value="HTH_AraC"/>
</dbReference>
<dbReference type="InterPro" id="IPR009594">
    <property type="entry name" value="Tscrpt_reg_HTH_AraC_N"/>
</dbReference>
<dbReference type="Pfam" id="PF12833">
    <property type="entry name" value="HTH_18"/>
    <property type="match status" value="1"/>
</dbReference>